<dbReference type="Proteomes" id="UP001207654">
    <property type="component" value="Unassembled WGS sequence"/>
</dbReference>
<dbReference type="InterPro" id="IPR018114">
    <property type="entry name" value="TRYPSIN_HIS"/>
</dbReference>
<dbReference type="InterPro" id="IPR043504">
    <property type="entry name" value="Peptidase_S1_PA_chymotrypsin"/>
</dbReference>
<feature type="domain" description="Peptidase S1" evidence="4">
    <location>
        <begin position="37"/>
        <end position="262"/>
    </location>
</feature>
<dbReference type="PROSITE" id="PS50240">
    <property type="entry name" value="TRYPSIN_DOM"/>
    <property type="match status" value="1"/>
</dbReference>
<evidence type="ECO:0000313" key="5">
    <source>
        <dbReference type="EMBL" id="MCY1077028.1"/>
    </source>
</evidence>
<dbReference type="EMBL" id="JAPNKA010000001">
    <property type="protein sequence ID" value="MCY1077028.1"/>
    <property type="molecule type" value="Genomic_DNA"/>
</dbReference>
<dbReference type="PROSITE" id="PS51257">
    <property type="entry name" value="PROKAR_LIPOPROTEIN"/>
    <property type="match status" value="1"/>
</dbReference>
<evidence type="ECO:0000256" key="1">
    <source>
        <dbReference type="ARBA" id="ARBA00007664"/>
    </source>
</evidence>
<proteinExistence type="inferred from homology"/>
<dbReference type="InterPro" id="IPR001314">
    <property type="entry name" value="Peptidase_S1A"/>
</dbReference>
<dbReference type="RefSeq" id="WP_267535882.1">
    <property type="nucleotide sequence ID" value="NZ_JAPNKA010000001.1"/>
</dbReference>
<dbReference type="PANTHER" id="PTHR24276">
    <property type="entry name" value="POLYSERASE-RELATED"/>
    <property type="match status" value="1"/>
</dbReference>
<keyword evidence="3" id="KW-0378">Hydrolase</keyword>
<organism evidence="5 6">
    <name type="scientific">Archangium lansingense</name>
    <dbReference type="NCBI Taxonomy" id="2995310"/>
    <lineage>
        <taxon>Bacteria</taxon>
        <taxon>Pseudomonadati</taxon>
        <taxon>Myxococcota</taxon>
        <taxon>Myxococcia</taxon>
        <taxon>Myxococcales</taxon>
        <taxon>Cystobacterineae</taxon>
        <taxon>Archangiaceae</taxon>
        <taxon>Archangium</taxon>
    </lineage>
</organism>
<evidence type="ECO:0000313" key="6">
    <source>
        <dbReference type="Proteomes" id="UP001207654"/>
    </source>
</evidence>
<dbReference type="InterPro" id="IPR001254">
    <property type="entry name" value="Trypsin_dom"/>
</dbReference>
<dbReference type="Gene3D" id="2.40.10.10">
    <property type="entry name" value="Trypsin-like serine proteases"/>
    <property type="match status" value="1"/>
</dbReference>
<dbReference type="PROSITE" id="PS00135">
    <property type="entry name" value="TRYPSIN_SER"/>
    <property type="match status" value="1"/>
</dbReference>
<dbReference type="InterPro" id="IPR033116">
    <property type="entry name" value="TRYPSIN_SER"/>
</dbReference>
<dbReference type="GO" id="GO:0008233">
    <property type="term" value="F:peptidase activity"/>
    <property type="evidence" value="ECO:0007669"/>
    <property type="project" value="UniProtKB-KW"/>
</dbReference>
<dbReference type="GO" id="GO:0006508">
    <property type="term" value="P:proteolysis"/>
    <property type="evidence" value="ECO:0007669"/>
    <property type="project" value="UniProtKB-KW"/>
</dbReference>
<accession>A0ABT4A5V5</accession>
<keyword evidence="6" id="KW-1185">Reference proteome</keyword>
<keyword evidence="3" id="KW-0720">Serine protease</keyword>
<gene>
    <name evidence="5" type="ORF">OV287_21335</name>
</gene>
<dbReference type="InterPro" id="IPR050430">
    <property type="entry name" value="Peptidase_S1"/>
</dbReference>
<reference evidence="5 6" key="1">
    <citation type="submission" date="2022-11" db="EMBL/GenBank/DDBJ databases">
        <title>Minimal conservation of predation-associated metabolite biosynthetic gene clusters underscores biosynthetic potential of Myxococcota including descriptions for ten novel species: Archangium lansinium sp. nov., Myxococcus landrumus sp. nov., Nannocystis bai.</title>
        <authorList>
            <person name="Ahearne A."/>
            <person name="Stevens C."/>
            <person name="Phillips K."/>
        </authorList>
    </citation>
    <scope>NUCLEOTIDE SEQUENCE [LARGE SCALE GENOMIC DNA]</scope>
    <source>
        <strain evidence="5 6">MIWBW</strain>
    </source>
</reference>
<protein>
    <submittedName>
        <fullName evidence="5">Serine protease</fullName>
    </submittedName>
</protein>
<dbReference type="Pfam" id="PF00089">
    <property type="entry name" value="Trypsin"/>
    <property type="match status" value="1"/>
</dbReference>
<evidence type="ECO:0000259" key="4">
    <source>
        <dbReference type="PROSITE" id="PS50240"/>
    </source>
</evidence>
<dbReference type="SUPFAM" id="SSF50494">
    <property type="entry name" value="Trypsin-like serine proteases"/>
    <property type="match status" value="1"/>
</dbReference>
<sequence length="262" mass="26621">MRFMFGMVVAMGLLGCGGADTDDVSGLEGVGSVGGEIVGGYASPAGEAPWQVSLRNTSHFCGGVIYNSKTVITAAHCVAGRQPSEISVRYNSLYHGSGGALVSVSSIVVHPSYNFSTIDNDIALIKLSSAMTLGSTQAKAVKLPAPGSDPAVKATALASGWGVISYGSSALPAALRSVSLPIVSRATAQAGYGSMVITKNMIAAGPTEGGKDTCQGDSGGPLVINGELVGITSWGWDCAASNRPGIYTRVGKYVDWIKNNAG</sequence>
<evidence type="ECO:0000256" key="2">
    <source>
        <dbReference type="ARBA" id="ARBA00023157"/>
    </source>
</evidence>
<name>A0ABT4A5V5_9BACT</name>
<evidence type="ECO:0000256" key="3">
    <source>
        <dbReference type="RuleBase" id="RU363034"/>
    </source>
</evidence>
<dbReference type="CDD" id="cd00190">
    <property type="entry name" value="Tryp_SPc"/>
    <property type="match status" value="1"/>
</dbReference>
<dbReference type="InterPro" id="IPR009003">
    <property type="entry name" value="Peptidase_S1_PA"/>
</dbReference>
<keyword evidence="3 5" id="KW-0645">Protease</keyword>
<keyword evidence="2" id="KW-1015">Disulfide bond</keyword>
<comment type="similarity">
    <text evidence="1">Belongs to the peptidase S1 family.</text>
</comment>
<dbReference type="PROSITE" id="PS00134">
    <property type="entry name" value="TRYPSIN_HIS"/>
    <property type="match status" value="1"/>
</dbReference>
<comment type="caution">
    <text evidence="5">The sequence shown here is derived from an EMBL/GenBank/DDBJ whole genome shotgun (WGS) entry which is preliminary data.</text>
</comment>
<dbReference type="SMART" id="SM00020">
    <property type="entry name" value="Tryp_SPc"/>
    <property type="match status" value="1"/>
</dbReference>
<dbReference type="PRINTS" id="PR00722">
    <property type="entry name" value="CHYMOTRYPSIN"/>
</dbReference>
<dbReference type="PANTHER" id="PTHR24276:SF98">
    <property type="entry name" value="FI18310P1-RELATED"/>
    <property type="match status" value="1"/>
</dbReference>